<proteinExistence type="predicted"/>
<reference evidence="1" key="1">
    <citation type="journal article" date="2021" name="Proc. Natl. Acad. Sci. U.S.A.">
        <title>A Catalog of Tens of Thousands of Viruses from Human Metagenomes Reveals Hidden Associations with Chronic Diseases.</title>
        <authorList>
            <person name="Tisza M.J."/>
            <person name="Buck C.B."/>
        </authorList>
    </citation>
    <scope>NUCLEOTIDE SEQUENCE</scope>
    <source>
        <strain evidence="1">CtkfK18</strain>
    </source>
</reference>
<dbReference type="CDD" id="cd01029">
    <property type="entry name" value="TOPRIM_primases"/>
    <property type="match status" value="1"/>
</dbReference>
<accession>A0A8S5VH96</accession>
<dbReference type="InterPro" id="IPR034154">
    <property type="entry name" value="TOPRIM_DnaG/twinkle"/>
</dbReference>
<evidence type="ECO:0000313" key="1">
    <source>
        <dbReference type="EMBL" id="DAG06048.1"/>
    </source>
</evidence>
<protein>
    <submittedName>
        <fullName evidence="1">DNA primase</fullName>
    </submittedName>
</protein>
<dbReference type="EMBL" id="BK016265">
    <property type="protein sequence ID" value="DAG06048.1"/>
    <property type="molecule type" value="Genomic_DNA"/>
</dbReference>
<organism evidence="1">
    <name type="scientific">Myoviridae sp. ctkfK18</name>
    <dbReference type="NCBI Taxonomy" id="2825165"/>
    <lineage>
        <taxon>Viruses</taxon>
        <taxon>Duplodnaviria</taxon>
        <taxon>Heunggongvirae</taxon>
        <taxon>Uroviricota</taxon>
        <taxon>Caudoviricetes</taxon>
    </lineage>
</organism>
<sequence length="336" mass="39821">MYAELNPRKSQNGWFKITGDRICSECPRHKNRSLYVWYQKDKRPFLKCFRASCTIRRYITVEDFEDFGFDNKEAILMLLKASKVDSNIKEWQLRTKPVIVQDKSLSKTQYDYLIKRTGIQFSPALIQFYRVVPNLAQTIYDTLDESDVDDLNKFNVLGIRNDKRGITFATRDYRMFMFRSIYGNYKVKYALEKDYGYTLYNGIPDKVDTIVITEGIFDIINIYNYYHKRKNTLYIASLGAESMIECLSYWYRQHVETVKNIVIYSDSDIAEENNKFTYNANFYKKFIGIVEKKIGLDNINKITLCYNRKSKDFGDVSLEIEKKEIILYENNVRKGE</sequence>
<name>A0A8S5VH96_9CAUD</name>
<dbReference type="Gene3D" id="3.40.1360.10">
    <property type="match status" value="1"/>
</dbReference>